<organism evidence="2 3">
    <name type="scientific">Bimuria novae-zelandiae CBS 107.79</name>
    <dbReference type="NCBI Taxonomy" id="1447943"/>
    <lineage>
        <taxon>Eukaryota</taxon>
        <taxon>Fungi</taxon>
        <taxon>Dikarya</taxon>
        <taxon>Ascomycota</taxon>
        <taxon>Pezizomycotina</taxon>
        <taxon>Dothideomycetes</taxon>
        <taxon>Pleosporomycetidae</taxon>
        <taxon>Pleosporales</taxon>
        <taxon>Massarineae</taxon>
        <taxon>Didymosphaeriaceae</taxon>
        <taxon>Bimuria</taxon>
    </lineage>
</organism>
<dbReference type="OrthoDB" id="3868412at2759"/>
<dbReference type="Proteomes" id="UP000800036">
    <property type="component" value="Unassembled WGS sequence"/>
</dbReference>
<evidence type="ECO:0000256" key="1">
    <source>
        <dbReference type="SAM" id="MobiDB-lite"/>
    </source>
</evidence>
<sequence>TYDHRRLKTRLPVRSAIYKQSTGGSVLEWVTIGESPLLYVFAWPNFLPVWSHTALAAEHCASTKLGHLTSSLTNSKHWRTPLLQYTVVSGKSEVSGPRTAGMPDSIQNGRH</sequence>
<dbReference type="EMBL" id="ML976735">
    <property type="protein sequence ID" value="KAF1967210.1"/>
    <property type="molecule type" value="Genomic_DNA"/>
</dbReference>
<feature type="non-terminal residue" evidence="2">
    <location>
        <position position="1"/>
    </location>
</feature>
<feature type="region of interest" description="Disordered" evidence="1">
    <location>
        <begin position="92"/>
        <end position="111"/>
    </location>
</feature>
<accession>A0A6A5US23</accession>
<protein>
    <submittedName>
        <fullName evidence="2">Uncharacterized protein</fullName>
    </submittedName>
</protein>
<reference evidence="2" key="1">
    <citation type="journal article" date="2020" name="Stud. Mycol.">
        <title>101 Dothideomycetes genomes: a test case for predicting lifestyles and emergence of pathogens.</title>
        <authorList>
            <person name="Haridas S."/>
            <person name="Albert R."/>
            <person name="Binder M."/>
            <person name="Bloem J."/>
            <person name="Labutti K."/>
            <person name="Salamov A."/>
            <person name="Andreopoulos B."/>
            <person name="Baker S."/>
            <person name="Barry K."/>
            <person name="Bills G."/>
            <person name="Bluhm B."/>
            <person name="Cannon C."/>
            <person name="Castanera R."/>
            <person name="Culley D."/>
            <person name="Daum C."/>
            <person name="Ezra D."/>
            <person name="Gonzalez J."/>
            <person name="Henrissat B."/>
            <person name="Kuo A."/>
            <person name="Liang C."/>
            <person name="Lipzen A."/>
            <person name="Lutzoni F."/>
            <person name="Magnuson J."/>
            <person name="Mondo S."/>
            <person name="Nolan M."/>
            <person name="Ohm R."/>
            <person name="Pangilinan J."/>
            <person name="Park H.-J."/>
            <person name="Ramirez L."/>
            <person name="Alfaro M."/>
            <person name="Sun H."/>
            <person name="Tritt A."/>
            <person name="Yoshinaga Y."/>
            <person name="Zwiers L.-H."/>
            <person name="Turgeon B."/>
            <person name="Goodwin S."/>
            <person name="Spatafora J."/>
            <person name="Crous P."/>
            <person name="Grigoriev I."/>
        </authorList>
    </citation>
    <scope>NUCLEOTIDE SEQUENCE</scope>
    <source>
        <strain evidence="2">CBS 107.79</strain>
    </source>
</reference>
<name>A0A6A5US23_9PLEO</name>
<proteinExistence type="predicted"/>
<evidence type="ECO:0000313" key="3">
    <source>
        <dbReference type="Proteomes" id="UP000800036"/>
    </source>
</evidence>
<keyword evidence="3" id="KW-1185">Reference proteome</keyword>
<evidence type="ECO:0000313" key="2">
    <source>
        <dbReference type="EMBL" id="KAF1967210.1"/>
    </source>
</evidence>
<gene>
    <name evidence="2" type="ORF">BU23DRAFT_484343</name>
</gene>
<dbReference type="AlphaFoldDB" id="A0A6A5US23"/>